<proteinExistence type="predicted"/>
<evidence type="ECO:0008006" key="3">
    <source>
        <dbReference type="Google" id="ProtNLM"/>
    </source>
</evidence>
<sequence>MRNRRRDRRLELNGFSKEDFMKFIEEFHRDGKIVKELNNTFIALIPKRAIPDSLSDYRPISLVGSMYKILAKVLANHLKKVIDTVIREEQMTFISNRQILYSFIIAE</sequence>
<evidence type="ECO:0000313" key="1">
    <source>
        <dbReference type="EMBL" id="KAK3200492.1"/>
    </source>
</evidence>
<comment type="caution">
    <text evidence="1">The sequence shown here is derived from an EMBL/GenBank/DDBJ whole genome shotgun (WGS) entry which is preliminary data.</text>
</comment>
<dbReference type="PANTHER" id="PTHR19446">
    <property type="entry name" value="REVERSE TRANSCRIPTASES"/>
    <property type="match status" value="1"/>
</dbReference>
<keyword evidence="2" id="KW-1185">Reference proteome</keyword>
<organism evidence="1 2">
    <name type="scientific">Dipteronia sinensis</name>
    <dbReference type="NCBI Taxonomy" id="43782"/>
    <lineage>
        <taxon>Eukaryota</taxon>
        <taxon>Viridiplantae</taxon>
        <taxon>Streptophyta</taxon>
        <taxon>Embryophyta</taxon>
        <taxon>Tracheophyta</taxon>
        <taxon>Spermatophyta</taxon>
        <taxon>Magnoliopsida</taxon>
        <taxon>eudicotyledons</taxon>
        <taxon>Gunneridae</taxon>
        <taxon>Pentapetalae</taxon>
        <taxon>rosids</taxon>
        <taxon>malvids</taxon>
        <taxon>Sapindales</taxon>
        <taxon>Sapindaceae</taxon>
        <taxon>Hippocastanoideae</taxon>
        <taxon>Acereae</taxon>
        <taxon>Dipteronia</taxon>
    </lineage>
</organism>
<dbReference type="Proteomes" id="UP001281410">
    <property type="component" value="Unassembled WGS sequence"/>
</dbReference>
<reference evidence="1" key="1">
    <citation type="journal article" date="2023" name="Plant J.">
        <title>Genome sequences and population genomics provide insights into the demographic history, inbreeding, and mutation load of two 'living fossil' tree species of Dipteronia.</title>
        <authorList>
            <person name="Feng Y."/>
            <person name="Comes H.P."/>
            <person name="Chen J."/>
            <person name="Zhu S."/>
            <person name="Lu R."/>
            <person name="Zhang X."/>
            <person name="Li P."/>
            <person name="Qiu J."/>
            <person name="Olsen K.M."/>
            <person name="Qiu Y."/>
        </authorList>
    </citation>
    <scope>NUCLEOTIDE SEQUENCE</scope>
    <source>
        <strain evidence="1">NBL</strain>
    </source>
</reference>
<name>A0AAE0A515_9ROSI</name>
<protein>
    <recommendedName>
        <fullName evidence="3">Reverse transcriptase domain-containing protein</fullName>
    </recommendedName>
</protein>
<dbReference type="EMBL" id="JANJYJ010000007">
    <property type="protein sequence ID" value="KAK3200492.1"/>
    <property type="molecule type" value="Genomic_DNA"/>
</dbReference>
<accession>A0AAE0A515</accession>
<gene>
    <name evidence="1" type="ORF">Dsin_023907</name>
</gene>
<evidence type="ECO:0000313" key="2">
    <source>
        <dbReference type="Proteomes" id="UP001281410"/>
    </source>
</evidence>
<dbReference type="AlphaFoldDB" id="A0AAE0A515"/>